<gene>
    <name evidence="5" type="ORF">A1O9_11592</name>
</gene>
<dbReference type="InterPro" id="IPR023186">
    <property type="entry name" value="IUNH"/>
</dbReference>
<evidence type="ECO:0000313" key="6">
    <source>
        <dbReference type="Proteomes" id="UP000027920"/>
    </source>
</evidence>
<proteinExistence type="inferred from homology"/>
<keyword evidence="2" id="KW-0378">Hydrolase</keyword>
<dbReference type="PANTHER" id="PTHR12304:SF4">
    <property type="entry name" value="URIDINE NUCLEOSIDASE"/>
    <property type="match status" value="1"/>
</dbReference>
<comment type="similarity">
    <text evidence="1">Belongs to the IUNH family.</text>
</comment>
<dbReference type="HOGENOM" id="CLU_036838_11_0_1"/>
<evidence type="ECO:0000259" key="4">
    <source>
        <dbReference type="Pfam" id="PF01156"/>
    </source>
</evidence>
<dbReference type="Pfam" id="PF01156">
    <property type="entry name" value="IU_nuc_hydro"/>
    <property type="match status" value="1"/>
</dbReference>
<comment type="caution">
    <text evidence="5">The sequence shown here is derived from an EMBL/GenBank/DDBJ whole genome shotgun (WGS) entry which is preliminary data.</text>
</comment>
<keyword evidence="3" id="KW-0326">Glycosidase</keyword>
<dbReference type="GeneID" id="25286490"/>
<feature type="domain" description="Inosine/uridine-preferring nucleoside hydrolase" evidence="4">
    <location>
        <begin position="6"/>
        <end position="310"/>
    </location>
</feature>
<protein>
    <recommendedName>
        <fullName evidence="4">Inosine/uridine-preferring nucleoside hydrolase domain-containing protein</fullName>
    </recommendedName>
</protein>
<dbReference type="Proteomes" id="UP000027920">
    <property type="component" value="Unassembled WGS sequence"/>
</dbReference>
<dbReference type="VEuPathDB" id="FungiDB:A1O9_11592"/>
<evidence type="ECO:0000256" key="3">
    <source>
        <dbReference type="ARBA" id="ARBA00023295"/>
    </source>
</evidence>
<dbReference type="OrthoDB" id="432381at2759"/>
<dbReference type="GO" id="GO:0006152">
    <property type="term" value="P:purine nucleoside catabolic process"/>
    <property type="evidence" value="ECO:0007669"/>
    <property type="project" value="TreeGrafter"/>
</dbReference>
<evidence type="ECO:0000256" key="1">
    <source>
        <dbReference type="ARBA" id="ARBA00009176"/>
    </source>
</evidence>
<name>A0A072NY70_9EURO</name>
<dbReference type="Gene3D" id="3.90.245.10">
    <property type="entry name" value="Ribonucleoside hydrolase-like"/>
    <property type="match status" value="1"/>
</dbReference>
<dbReference type="GO" id="GO:0008477">
    <property type="term" value="F:purine nucleosidase activity"/>
    <property type="evidence" value="ECO:0007669"/>
    <property type="project" value="TreeGrafter"/>
</dbReference>
<dbReference type="AlphaFoldDB" id="A0A072NY70"/>
<dbReference type="SUPFAM" id="SSF53590">
    <property type="entry name" value="Nucleoside hydrolase"/>
    <property type="match status" value="1"/>
</dbReference>
<evidence type="ECO:0000313" key="5">
    <source>
        <dbReference type="EMBL" id="KEF52352.1"/>
    </source>
</evidence>
<dbReference type="InterPro" id="IPR036452">
    <property type="entry name" value="Ribo_hydro-like"/>
</dbReference>
<dbReference type="PANTHER" id="PTHR12304">
    <property type="entry name" value="INOSINE-URIDINE PREFERRING NUCLEOSIDE HYDROLASE"/>
    <property type="match status" value="1"/>
</dbReference>
<dbReference type="GO" id="GO:0005829">
    <property type="term" value="C:cytosol"/>
    <property type="evidence" value="ECO:0007669"/>
    <property type="project" value="TreeGrafter"/>
</dbReference>
<dbReference type="InterPro" id="IPR001910">
    <property type="entry name" value="Inosine/uridine_hydrolase_dom"/>
</dbReference>
<evidence type="ECO:0000256" key="2">
    <source>
        <dbReference type="ARBA" id="ARBA00022801"/>
    </source>
</evidence>
<keyword evidence="6" id="KW-1185">Reference proteome</keyword>
<organism evidence="5 6">
    <name type="scientific">Exophiala aquamarina CBS 119918</name>
    <dbReference type="NCBI Taxonomy" id="1182545"/>
    <lineage>
        <taxon>Eukaryota</taxon>
        <taxon>Fungi</taxon>
        <taxon>Dikarya</taxon>
        <taxon>Ascomycota</taxon>
        <taxon>Pezizomycotina</taxon>
        <taxon>Eurotiomycetes</taxon>
        <taxon>Chaetothyriomycetidae</taxon>
        <taxon>Chaetothyriales</taxon>
        <taxon>Herpotrichiellaceae</taxon>
        <taxon>Exophiala</taxon>
    </lineage>
</organism>
<sequence>MGVTRIILDTDLAMGNGGNIDDGFALALAHADPELHIDMITTVYGNTDVESATVLTGVVAKHLEIHDTPIFRGAATPLIRPNQKWSPAPHVAALKGLSQSCCPSPGYAPMAIIEHILANKDQITVVAIGPLTNIALALLLEPQIATDIKELVVMGGTFFGSTGFHDKPGETNVFTDPEAAQTVLRSGIPQRWVGLDCTLQVRLTKKQAKDLEASPSEFAAFAGHAAGAYIDCQAARYPGRPRSDSCPVHDALAVAVVSRPDICEFKEVFASVITGEGEARGVIITDQLEGPRPPKPNCRVAVAVNTKAFEKHFFSLIQTL</sequence>
<dbReference type="RefSeq" id="XP_013254942.1">
    <property type="nucleotide sequence ID" value="XM_013399488.1"/>
</dbReference>
<reference evidence="5 6" key="1">
    <citation type="submission" date="2013-03" db="EMBL/GenBank/DDBJ databases">
        <title>The Genome Sequence of Exophiala aquamarina CBS 119918.</title>
        <authorList>
            <consortium name="The Broad Institute Genomics Platform"/>
            <person name="Cuomo C."/>
            <person name="de Hoog S."/>
            <person name="Gorbushina A."/>
            <person name="Walker B."/>
            <person name="Young S.K."/>
            <person name="Zeng Q."/>
            <person name="Gargeya S."/>
            <person name="Fitzgerald M."/>
            <person name="Haas B."/>
            <person name="Abouelleil A."/>
            <person name="Allen A.W."/>
            <person name="Alvarado L."/>
            <person name="Arachchi H.M."/>
            <person name="Berlin A.M."/>
            <person name="Chapman S.B."/>
            <person name="Gainer-Dewar J."/>
            <person name="Goldberg J."/>
            <person name="Griggs A."/>
            <person name="Gujja S."/>
            <person name="Hansen M."/>
            <person name="Howarth C."/>
            <person name="Imamovic A."/>
            <person name="Ireland A."/>
            <person name="Larimer J."/>
            <person name="McCowan C."/>
            <person name="Murphy C."/>
            <person name="Pearson M."/>
            <person name="Poon T.W."/>
            <person name="Priest M."/>
            <person name="Roberts A."/>
            <person name="Saif S."/>
            <person name="Shea T."/>
            <person name="Sisk P."/>
            <person name="Sykes S."/>
            <person name="Wortman J."/>
            <person name="Nusbaum C."/>
            <person name="Birren B."/>
        </authorList>
    </citation>
    <scope>NUCLEOTIDE SEQUENCE [LARGE SCALE GENOMIC DNA]</scope>
    <source>
        <strain evidence="5 6">CBS 119918</strain>
    </source>
</reference>
<accession>A0A072NY70</accession>
<dbReference type="STRING" id="1182545.A0A072NY70"/>
<dbReference type="EMBL" id="AMGV01000018">
    <property type="protein sequence ID" value="KEF52352.1"/>
    <property type="molecule type" value="Genomic_DNA"/>
</dbReference>